<dbReference type="InterPro" id="IPR002542">
    <property type="entry name" value="T20D4.11-like_dom"/>
</dbReference>
<proteinExistence type="predicted"/>
<feature type="compositionally biased region" description="Pro residues" evidence="3">
    <location>
        <begin position="728"/>
        <end position="739"/>
    </location>
</feature>
<keyword evidence="4" id="KW-0732">Signal</keyword>
<feature type="region of interest" description="Disordered" evidence="3">
    <location>
        <begin position="48"/>
        <end position="102"/>
    </location>
</feature>
<feature type="compositionally biased region" description="Basic and acidic residues" evidence="3">
    <location>
        <begin position="87"/>
        <end position="102"/>
    </location>
</feature>
<feature type="domain" description="T20D4.11-like" evidence="5">
    <location>
        <begin position="745"/>
        <end position="892"/>
    </location>
</feature>
<evidence type="ECO:0000313" key="7">
    <source>
        <dbReference type="Proteomes" id="UP000024635"/>
    </source>
</evidence>
<dbReference type="Pfam" id="PF00057">
    <property type="entry name" value="Ldl_recept_a"/>
    <property type="match status" value="1"/>
</dbReference>
<organism evidence="6 7">
    <name type="scientific">Ancylostoma ceylanicum</name>
    <dbReference type="NCBI Taxonomy" id="53326"/>
    <lineage>
        <taxon>Eukaryota</taxon>
        <taxon>Metazoa</taxon>
        <taxon>Ecdysozoa</taxon>
        <taxon>Nematoda</taxon>
        <taxon>Chromadorea</taxon>
        <taxon>Rhabditida</taxon>
        <taxon>Rhabditina</taxon>
        <taxon>Rhabditomorpha</taxon>
        <taxon>Strongyloidea</taxon>
        <taxon>Ancylostomatidae</taxon>
        <taxon>Ancylostomatinae</taxon>
        <taxon>Ancylostoma</taxon>
    </lineage>
</organism>
<dbReference type="PROSITE" id="PS50068">
    <property type="entry name" value="LDLRA_2"/>
    <property type="match status" value="1"/>
</dbReference>
<keyword evidence="7" id="KW-1185">Reference proteome</keyword>
<accession>A0A016TVK5</accession>
<dbReference type="PANTHER" id="PTHR37431">
    <property type="entry name" value="PROTEIN CBG06927"/>
    <property type="match status" value="1"/>
</dbReference>
<feature type="compositionally biased region" description="Pro residues" evidence="3">
    <location>
        <begin position="676"/>
        <end position="691"/>
    </location>
</feature>
<gene>
    <name evidence="6" type="primary">Acey_s0074.g821</name>
    <name evidence="6" type="synonym">Acey-F44E2.4</name>
    <name evidence="6" type="ORF">Y032_0074g821</name>
</gene>
<evidence type="ECO:0000256" key="4">
    <source>
        <dbReference type="SAM" id="SignalP"/>
    </source>
</evidence>
<comment type="caution">
    <text evidence="2">Lacks conserved residue(s) required for the propagation of feature annotation.</text>
</comment>
<feature type="region of interest" description="Disordered" evidence="3">
    <location>
        <begin position="1415"/>
        <end position="1446"/>
    </location>
</feature>
<feature type="domain" description="T20D4.11-like" evidence="5">
    <location>
        <begin position="1094"/>
        <end position="1242"/>
    </location>
</feature>
<dbReference type="InterPro" id="IPR002172">
    <property type="entry name" value="LDrepeatLR_classA_rpt"/>
</dbReference>
<feature type="chain" id="PRO_5001487602" description="T20D4.11-like domain-containing protein" evidence="4">
    <location>
        <begin position="23"/>
        <end position="1520"/>
    </location>
</feature>
<evidence type="ECO:0000313" key="6">
    <source>
        <dbReference type="EMBL" id="EYC06662.1"/>
    </source>
</evidence>
<dbReference type="PANTHER" id="PTHR37431:SF5">
    <property type="entry name" value="PROTEIN CBG06905"/>
    <property type="match status" value="1"/>
</dbReference>
<feature type="signal peptide" evidence="4">
    <location>
        <begin position="1"/>
        <end position="22"/>
    </location>
</feature>
<comment type="caution">
    <text evidence="6">The sequence shown here is derived from an EMBL/GenBank/DDBJ whole genome shotgun (WGS) entry which is preliminary data.</text>
</comment>
<feature type="disulfide bond" evidence="2">
    <location>
        <begin position="25"/>
        <end position="37"/>
    </location>
</feature>
<feature type="region of interest" description="Disordered" evidence="3">
    <location>
        <begin position="671"/>
        <end position="744"/>
    </location>
</feature>
<feature type="compositionally biased region" description="Low complexity" evidence="3">
    <location>
        <begin position="692"/>
        <end position="710"/>
    </location>
</feature>
<dbReference type="Proteomes" id="UP000024635">
    <property type="component" value="Unassembled WGS sequence"/>
</dbReference>
<protein>
    <recommendedName>
        <fullName evidence="5">T20D4.11-like domain-containing protein</fullName>
    </recommendedName>
</protein>
<feature type="disulfide bond" evidence="2">
    <location>
        <begin position="32"/>
        <end position="50"/>
    </location>
</feature>
<dbReference type="Pfam" id="PF01579">
    <property type="entry name" value="DUF19"/>
    <property type="match status" value="2"/>
</dbReference>
<dbReference type="STRING" id="53326.A0A016TVK5"/>
<dbReference type="Gene3D" id="4.10.400.10">
    <property type="entry name" value="Low-density Lipoprotein Receptor"/>
    <property type="match status" value="1"/>
</dbReference>
<dbReference type="CDD" id="cd00112">
    <property type="entry name" value="LDLa"/>
    <property type="match status" value="1"/>
</dbReference>
<evidence type="ECO:0000256" key="2">
    <source>
        <dbReference type="PROSITE-ProRule" id="PRU00124"/>
    </source>
</evidence>
<evidence type="ECO:0000256" key="1">
    <source>
        <dbReference type="ARBA" id="ARBA00023157"/>
    </source>
</evidence>
<dbReference type="OrthoDB" id="9991628at2759"/>
<dbReference type="InterPro" id="IPR036055">
    <property type="entry name" value="LDL_receptor-like_sf"/>
</dbReference>
<evidence type="ECO:0000256" key="3">
    <source>
        <dbReference type="SAM" id="MobiDB-lite"/>
    </source>
</evidence>
<feature type="region of interest" description="Disordered" evidence="3">
    <location>
        <begin position="1467"/>
        <end position="1496"/>
    </location>
</feature>
<evidence type="ECO:0000259" key="5">
    <source>
        <dbReference type="Pfam" id="PF01579"/>
    </source>
</evidence>
<reference evidence="7" key="1">
    <citation type="journal article" date="2015" name="Nat. Genet.">
        <title>The genome and transcriptome of the zoonotic hookworm Ancylostoma ceylanicum identify infection-specific gene families.</title>
        <authorList>
            <person name="Schwarz E.M."/>
            <person name="Hu Y."/>
            <person name="Antoshechkin I."/>
            <person name="Miller M.M."/>
            <person name="Sternberg P.W."/>
            <person name="Aroian R.V."/>
        </authorList>
    </citation>
    <scope>NUCLEOTIDE SEQUENCE</scope>
    <source>
        <strain evidence="7">HY135</strain>
    </source>
</reference>
<feature type="compositionally biased region" description="Basic and acidic residues" evidence="3">
    <location>
        <begin position="1429"/>
        <end position="1443"/>
    </location>
</feature>
<keyword evidence="1 2" id="KW-1015">Disulfide bond</keyword>
<dbReference type="EMBL" id="JARK01001410">
    <property type="protein sequence ID" value="EYC06662.1"/>
    <property type="molecule type" value="Genomic_DNA"/>
</dbReference>
<dbReference type="SUPFAM" id="SSF57424">
    <property type="entry name" value="LDL receptor-like module"/>
    <property type="match status" value="1"/>
</dbReference>
<sequence length="1520" mass="165540">MRWLCVLSLVGGLVAGVVTVQAASCPAHTFTCDDGSCIPEDWVGDGEADCDDRSDEVGHTTASTNRTKEEDPFDEIVTLPTRNQLRSSKERHSSTDSPKDCPYEHQLRVDECAEPILLFLHDVNAIYFENSSLLADKETQAKIEKGCDLMQEYTICTQGASAACNPDEGVQAWREVEMYTCQLLIPAVREHHQCFGKTRSPSCVVKFDPLASPFCRLVTSVTQDVSCLQKHNEGCSEAALEMLDPILEESQQITTSLRCRAVGDVPAQEMGSTAEAADEQTTPTVIATTATRRTPSLVTLPSSTRRTIGPVVQETLAAHEESTTIEMPAENIGRELKINMSDAINSMYYIYDVCSSDYSKSPFAAIAAKMCTKQDDIAKHSDCYQNTLEKQKCAVREAKTECEALEAFNSNLDCAIVTMNDVCEVDAQNSVIELQEAVNDIIIERKCFEQREKAAAPKEATDPDEFHLDTKMVHCTDEQENGALACLVELLEINKQLAQFQNLNFLLEIASDNSSVVTNICELYGKYEKCLHASVFKDNKRCAFASPLNTLARIGLAPICSIDSKPLLSSHRDCLAKLAAQTGEGANCQSGLSGLGNTVNVMLQGIHGEALLCKSFYLIRDTFTCGEKAVEQQCDAKALEDLGTLKKQMSELGEEEGCPKEQPANLDAIIARPVKRPTPPPLPKRPPPPVAPMARPLNTAAPVDASTAAAEIPTSQGASVPMPGSTPAVPPPALPPTPTQQPAVCTPEQQKKFEECVRPLTAFQPHPLSVIKIPRQIDEACEEFKKFQTCVADVECHPLWAKGMTAMFSYACGEGGEGYKKVRQCLRKISAEETVKECVTTFSRGAPTQACLSANSLLTCAIAPIQTECGEETSDWVIKYVTKFATAIDPRCKLASQLPIGKVIGVGCTAEEEAIIEHCAAPLNDIGARMEELFQGGLQAMIKNVNSLAPVFAGGCNLTDEFRQCASFLLTGRTPCVVSSCMIHAGDGICDQPDPTKAIDDNLSCVFAQVQEPSFAKCIRTTLTTVKQFTLSSFRNILPKFVDCTEEIVRAKCGETPINVLRAMSSPDICPVGPAPIVPVNKGPERVEPQIPTCTPEKRESFDQCTRPFYTRYRMLPITLINEMENMDQVCSDVSIMDGCSISTRVCSSPEQTALKKMIEQLCASREAFDHYKICLKSVASSQQGTSCMSEFMSSSPGSRCSSLQNAATCMAKQVGESCGDDALTYAFAAMNDYARMMDGRCRVDKPSVSLATGCSEQDMVAYLSCESSIDPFSFRPISIIGDGSKWNEMCTAFTTSYKPCVEKMKCRFEPVSSANMQLFDGICNRPLTLRDQQSFGKCLSDYTNTEKGQKCIAAMAEVDPMAPDAPSKMCQVLNTVLQCAGGDVEKECGYDALLHVYEQHTLWAQSYNKSCVVQSPEPKSVPSNTLDQSKDVEPQHVTRDETTPSGVLQKDITPIVIGVDVVDTTTPAPQETTMTTTTTTEAPETTTTHPKDITTPSVKGAATSLLSAILVFFITLRVF</sequence>
<name>A0A016TVK5_9BILA</name>
<dbReference type="SMART" id="SM00192">
    <property type="entry name" value="LDLa"/>
    <property type="match status" value="1"/>
</dbReference>